<dbReference type="Gene3D" id="3.90.180.10">
    <property type="entry name" value="Medium-chain alcohol dehydrogenases, catalytic domain"/>
    <property type="match status" value="1"/>
</dbReference>
<dbReference type="InterPro" id="IPR051397">
    <property type="entry name" value="Zn-ADH-like_protein"/>
</dbReference>
<evidence type="ECO:0000313" key="2">
    <source>
        <dbReference type="EMBL" id="KAH7093539.1"/>
    </source>
</evidence>
<dbReference type="AlphaFoldDB" id="A0A8K0RGC0"/>
<dbReference type="InterPro" id="IPR036291">
    <property type="entry name" value="NAD(P)-bd_dom_sf"/>
</dbReference>
<protein>
    <submittedName>
        <fullName evidence="2">Quinone oxidoreductase</fullName>
    </submittedName>
</protein>
<dbReference type="InterPro" id="IPR011032">
    <property type="entry name" value="GroES-like_sf"/>
</dbReference>
<feature type="domain" description="Enoyl reductase (ER)" evidence="1">
    <location>
        <begin position="11"/>
        <end position="264"/>
    </location>
</feature>
<dbReference type="PANTHER" id="PTHR43677">
    <property type="entry name" value="SHORT-CHAIN DEHYDROGENASE/REDUCTASE"/>
    <property type="match status" value="1"/>
</dbReference>
<dbReference type="Proteomes" id="UP000813461">
    <property type="component" value="Unassembled WGS sequence"/>
</dbReference>
<reference evidence="2" key="1">
    <citation type="journal article" date="2021" name="Nat. Commun.">
        <title>Genetic determinants of endophytism in the Arabidopsis root mycobiome.</title>
        <authorList>
            <person name="Mesny F."/>
            <person name="Miyauchi S."/>
            <person name="Thiergart T."/>
            <person name="Pickel B."/>
            <person name="Atanasova L."/>
            <person name="Karlsson M."/>
            <person name="Huettel B."/>
            <person name="Barry K.W."/>
            <person name="Haridas S."/>
            <person name="Chen C."/>
            <person name="Bauer D."/>
            <person name="Andreopoulos W."/>
            <person name="Pangilinan J."/>
            <person name="LaButti K."/>
            <person name="Riley R."/>
            <person name="Lipzen A."/>
            <person name="Clum A."/>
            <person name="Drula E."/>
            <person name="Henrissat B."/>
            <person name="Kohler A."/>
            <person name="Grigoriev I.V."/>
            <person name="Martin F.M."/>
            <person name="Hacquard S."/>
        </authorList>
    </citation>
    <scope>NUCLEOTIDE SEQUENCE</scope>
    <source>
        <strain evidence="2">MPI-SDFR-AT-0120</strain>
    </source>
</reference>
<gene>
    <name evidence="2" type="ORF">FB567DRAFT_175886</name>
</gene>
<dbReference type="EMBL" id="JAGMVJ010000002">
    <property type="protein sequence ID" value="KAH7093539.1"/>
    <property type="molecule type" value="Genomic_DNA"/>
</dbReference>
<proteinExistence type="predicted"/>
<dbReference type="SUPFAM" id="SSF51735">
    <property type="entry name" value="NAD(P)-binding Rossmann-fold domains"/>
    <property type="match status" value="1"/>
</dbReference>
<evidence type="ECO:0000313" key="3">
    <source>
        <dbReference type="Proteomes" id="UP000813461"/>
    </source>
</evidence>
<name>A0A8K0RGC0_9PLEO</name>
<dbReference type="SUPFAM" id="SSF50129">
    <property type="entry name" value="GroES-like"/>
    <property type="match status" value="1"/>
</dbReference>
<dbReference type="InterPro" id="IPR020843">
    <property type="entry name" value="ER"/>
</dbReference>
<dbReference type="PANTHER" id="PTHR43677:SF11">
    <property type="entry name" value="ZINC-CONTAINING ALCOHOL DEHYDROGENASE"/>
    <property type="match status" value="1"/>
</dbReference>
<evidence type="ECO:0000259" key="1">
    <source>
        <dbReference type="SMART" id="SM00829"/>
    </source>
</evidence>
<dbReference type="OrthoDB" id="809632at2759"/>
<accession>A0A8K0RGC0</accession>
<dbReference type="GO" id="GO:0016491">
    <property type="term" value="F:oxidoreductase activity"/>
    <property type="evidence" value="ECO:0007669"/>
    <property type="project" value="InterPro"/>
</dbReference>
<dbReference type="SMART" id="SM00829">
    <property type="entry name" value="PKS_ER"/>
    <property type="match status" value="1"/>
</dbReference>
<organism evidence="2 3">
    <name type="scientific">Paraphoma chrysanthemicola</name>
    <dbReference type="NCBI Taxonomy" id="798071"/>
    <lineage>
        <taxon>Eukaryota</taxon>
        <taxon>Fungi</taxon>
        <taxon>Dikarya</taxon>
        <taxon>Ascomycota</taxon>
        <taxon>Pezizomycotina</taxon>
        <taxon>Dothideomycetes</taxon>
        <taxon>Pleosporomycetidae</taxon>
        <taxon>Pleosporales</taxon>
        <taxon>Pleosporineae</taxon>
        <taxon>Phaeosphaeriaceae</taxon>
        <taxon>Paraphoma</taxon>
    </lineage>
</organism>
<keyword evidence="3" id="KW-1185">Reference proteome</keyword>
<comment type="caution">
    <text evidence="2">The sequence shown here is derived from an EMBL/GenBank/DDBJ whole genome shotgun (WGS) entry which is preliminary data.</text>
</comment>
<sequence length="320" mass="33774">MVQAAVVHSWGASPKYTTIDLPESTATQVRIKVVAAGLHTLVRSRAAGKHFSVANTSPPHIPGTDGVGTIIPSGELVYFNCLSAPTGSFAEEINVEKRDVFKLRDDVDPEAVAVIGNPAMSSWMALTARAGIKPGQEEEFSVAIVGATGVSGQAAVQISKALGAKRIVAIGKPGAKLDKTRELGATSTIELKDAKDTTDLSEAADVDIVLDYLWGDVANVVLTGIIAARKNKSQRLSWVQIGSLAGDDSPASASILRKANVVLLGCGPGSWTFQELYAQLPTMLKLIASNKLTADYTVAELSLVESWWNDTSGPRKLVKP</sequence>